<dbReference type="HOGENOM" id="CLU_086621_1_0_4"/>
<keyword evidence="3" id="KW-0449">Lipoprotein</keyword>
<dbReference type="STRING" id="757424.Hsero_3551"/>
<accession>D8IQB8</accession>
<feature type="compositionally biased region" description="Polar residues" evidence="1">
    <location>
        <begin position="7"/>
        <end position="20"/>
    </location>
</feature>
<sequence>MDLPLPLSQTRLRGHGSHQTTQDAAALQWRPWCAPDRGRQDRNAHSTVLALRPGAAFSDWSSFMKRWIYPLLALATLLLSGCATVIDNNVTSFHAWTPSYNDKPYAFAPTKEQENNLEYQNYASLIRQELQFLGFTEAKEARQAQLQVSFSYGMNTEQVVVTRPAYDPFFYGPAPGWGRFGPRPFGFYGPYGPFYDPFWYGGPMQSTSYPVFLRRLQIGITEAGGGKKLFDVVVDSEGSRAGLAAAMPAMVRAAFDDFPGPSGVTRQVRIKVDKDGQPMD</sequence>
<dbReference type="Pfam" id="PF13590">
    <property type="entry name" value="DUF4136"/>
    <property type="match status" value="1"/>
</dbReference>
<evidence type="ECO:0000313" key="3">
    <source>
        <dbReference type="EMBL" id="ADJ65030.1"/>
    </source>
</evidence>
<evidence type="ECO:0000259" key="2">
    <source>
        <dbReference type="Pfam" id="PF13590"/>
    </source>
</evidence>
<evidence type="ECO:0000256" key="1">
    <source>
        <dbReference type="SAM" id="MobiDB-lite"/>
    </source>
</evidence>
<protein>
    <submittedName>
        <fullName evidence="3">Lipoprotein</fullName>
    </submittedName>
</protein>
<gene>
    <name evidence="3" type="ordered locus">Hsero_3551</name>
</gene>
<reference evidence="3 4" key="1">
    <citation type="submission" date="2010-04" db="EMBL/GenBank/DDBJ databases">
        <title>The genome of Herbaspirillum seropedicae SmR1, an endophytic, nitrogen-fixing, plant-growth promoting beta-Proteobacteria.</title>
        <authorList>
            <person name="Pedrosa F.O."/>
            <person name="Monteiro R.A."/>
            <person name="Wassem R."/>
            <person name="Cruz L.M."/>
            <person name="Ayub R.A."/>
            <person name="Colauto N.B."/>
            <person name="Fernandez M.A."/>
            <person name="Fungaro M.H.P."/>
            <person name="Grisard E.C."/>
            <person name="Hungria M."/>
            <person name="Madeira H.M.F."/>
            <person name="Nodari R.O."/>
            <person name="Osaku C.A."/>
            <person name="Petzl-Erler M.L."/>
            <person name="Terenzi H."/>
            <person name="Vieira L.G.E."/>
            <person name="Almeida M.I.M."/>
            <person name="Alves L.R."/>
            <person name="Arantes O.M.N."/>
            <person name="Balsanelli E."/>
            <person name="Barcellos F.G."/>
            <person name="Baura V.A."/>
            <person name="Binde D.R."/>
            <person name="Campo R.J."/>
            <person name="Chubatsu L.S."/>
            <person name="Chueire L.M.O."/>
            <person name="Ciferri R.R."/>
            <person name="Correa L.C."/>
            <person name="da Conceicao Silva J.L."/>
            <person name="Dabul A.N.G."/>
            <person name="Dambros B.P."/>
            <person name="Faoro H."/>
            <person name="Favetti A."/>
            <person name="Friedermann G."/>
            <person name="Furlaneto M.C."/>
            <person name="Gasques L.S."/>
            <person name="Gimenes C.C.T."/>
            <person name="Gioppo N.M.R."/>
            <person name="Glienke-Blanco C."/>
            <person name="Godoy L.P."/>
            <person name="Guerra M.P."/>
            <person name="Karp S."/>
            <person name="Kava-Cordeiro V."/>
            <person name="Margarido V.P."/>
            <person name="Mathioni S.M."/>
            <person name="Menck-Soares M.A."/>
            <person name="Murace N.K."/>
            <person name="Nicolas M.F."/>
            <person name="Oliveira C.E.C."/>
            <person name="Pagnan N.A.B."/>
            <person name="Pamphile J.A."/>
            <person name="Patussi E.V."/>
            <person name="Pereira L.F.P."/>
            <person name="Pereira-Ferrari L."/>
            <person name="Pinto F.G.S."/>
            <person name="Precoma C."/>
            <person name="Prioli A.J."/>
            <person name="Prioli S.M.A.P."/>
            <person name="Raittz R.T."/>
            <person name="Ramos H.J.O."/>
            <person name="Ribeiro E.M.S.F."/>
            <person name="Rigo L.U."/>
            <person name="Rocha C.L.M.S.C."/>
            <person name="Rocha S.N."/>
            <person name="Santos K."/>
            <person name="Satori D."/>
            <person name="Silva A.G."/>
            <person name="Simao R.C.G."/>
            <person name="Soares M.A.M."/>
            <person name="Souza E.M."/>
            <person name="Steffens M.B.R."/>
            <person name="Steindel M."/>
            <person name="Tadra-Sfeir M.Z."/>
            <person name="Takahashi E.K."/>
            <person name="Torres R.A."/>
            <person name="Valle J.S."/>
            <person name="Vernal J.I."/>
            <person name="Vilas-Boas L.A."/>
            <person name="Watanabe M.A.E."/>
            <person name="Weiss V.A."/>
            <person name="Yates M.A."/>
            <person name="Souza E.M."/>
        </authorList>
    </citation>
    <scope>NUCLEOTIDE SEQUENCE [LARGE SCALE GENOMIC DNA]</scope>
    <source>
        <strain evidence="3 4">SmR1</strain>
    </source>
</reference>
<proteinExistence type="predicted"/>
<dbReference type="eggNOG" id="ENOG50330E3">
    <property type="taxonomic scope" value="Bacteria"/>
</dbReference>
<dbReference type="Gene3D" id="3.30.160.670">
    <property type="match status" value="1"/>
</dbReference>
<dbReference type="KEGG" id="hse:Hsero_3551"/>
<name>D8IQB8_HERSS</name>
<dbReference type="InterPro" id="IPR025411">
    <property type="entry name" value="DUF4136"/>
</dbReference>
<dbReference type="Proteomes" id="UP000000329">
    <property type="component" value="Chromosome"/>
</dbReference>
<dbReference type="AlphaFoldDB" id="D8IQB8"/>
<dbReference type="EMBL" id="CP002039">
    <property type="protein sequence ID" value="ADJ65030.1"/>
    <property type="molecule type" value="Genomic_DNA"/>
</dbReference>
<keyword evidence="4" id="KW-1185">Reference proteome</keyword>
<feature type="region of interest" description="Disordered" evidence="1">
    <location>
        <begin position="1"/>
        <end position="20"/>
    </location>
</feature>
<organism evidence="3 4">
    <name type="scientific">Herbaspirillum seropedicae (strain SmR1)</name>
    <dbReference type="NCBI Taxonomy" id="757424"/>
    <lineage>
        <taxon>Bacteria</taxon>
        <taxon>Pseudomonadati</taxon>
        <taxon>Pseudomonadota</taxon>
        <taxon>Betaproteobacteria</taxon>
        <taxon>Burkholderiales</taxon>
        <taxon>Oxalobacteraceae</taxon>
        <taxon>Herbaspirillum</taxon>
    </lineage>
</organism>
<evidence type="ECO:0000313" key="4">
    <source>
        <dbReference type="Proteomes" id="UP000000329"/>
    </source>
</evidence>
<feature type="domain" description="DUF4136" evidence="2">
    <location>
        <begin position="90"/>
        <end position="260"/>
    </location>
</feature>